<gene>
    <name evidence="3" type="ORF">CWI38_0489p0020</name>
</gene>
<dbReference type="GO" id="GO:0004519">
    <property type="term" value="F:endonuclease activity"/>
    <property type="evidence" value="ECO:0007669"/>
    <property type="project" value="UniProtKB-KW"/>
</dbReference>
<name>A0A4Q9LWV7_9MICR</name>
<dbReference type="InterPro" id="IPR036397">
    <property type="entry name" value="RNaseH_sf"/>
</dbReference>
<dbReference type="VEuPathDB" id="MicrosporidiaDB:CWI38_0489p0020"/>
<dbReference type="Pfam" id="PF13358">
    <property type="entry name" value="DDE_3"/>
    <property type="match status" value="1"/>
</dbReference>
<reference evidence="3 4" key="1">
    <citation type="submission" date="2017-12" db="EMBL/GenBank/DDBJ databases">
        <authorList>
            <person name="Pombert J.-F."/>
            <person name="Haag K.L."/>
            <person name="Ebert D."/>
        </authorList>
    </citation>
    <scope>NUCLEOTIDE SEQUENCE [LARGE SCALE GENOMIC DNA]</scope>
    <source>
        <strain evidence="3">IL-G-3</strain>
    </source>
</reference>
<evidence type="ECO:0000313" key="3">
    <source>
        <dbReference type="EMBL" id="TBU13249.1"/>
    </source>
</evidence>
<dbReference type="OrthoDB" id="7976214at2759"/>
<dbReference type="SUPFAM" id="SSF46689">
    <property type="entry name" value="Homeodomain-like"/>
    <property type="match status" value="1"/>
</dbReference>
<accession>A0A4Q9LWV7</accession>
<evidence type="ECO:0000259" key="1">
    <source>
        <dbReference type="Pfam" id="PF13358"/>
    </source>
</evidence>
<dbReference type="GO" id="GO:0003676">
    <property type="term" value="F:nucleic acid binding"/>
    <property type="evidence" value="ECO:0007669"/>
    <property type="project" value="InterPro"/>
</dbReference>
<comment type="caution">
    <text evidence="3">The sequence shown here is derived from an EMBL/GenBank/DDBJ whole genome shotgun (WGS) entry which is preliminary data.</text>
</comment>
<feature type="domain" description="Tc1-like transposase DDE" evidence="1">
    <location>
        <begin position="197"/>
        <end position="315"/>
    </location>
</feature>
<dbReference type="Gene3D" id="3.30.420.10">
    <property type="entry name" value="Ribonuclease H-like superfamily/Ribonuclease H"/>
    <property type="match status" value="1"/>
</dbReference>
<dbReference type="EMBL" id="PITK01000489">
    <property type="protein sequence ID" value="TBU13249.1"/>
    <property type="molecule type" value="Genomic_DNA"/>
</dbReference>
<keyword evidence="3" id="KW-0378">Hydrolase</keyword>
<dbReference type="Pfam" id="PF13518">
    <property type="entry name" value="HTH_28"/>
    <property type="match status" value="1"/>
</dbReference>
<dbReference type="Proteomes" id="UP000292282">
    <property type="component" value="Unassembled WGS sequence"/>
</dbReference>
<proteinExistence type="predicted"/>
<dbReference type="InterPro" id="IPR038717">
    <property type="entry name" value="Tc1-like_DDE_dom"/>
</dbReference>
<protein>
    <submittedName>
        <fullName evidence="3">DDE-like endonuclease</fullName>
    </submittedName>
</protein>
<dbReference type="PANTHER" id="PTHR46564:SF1">
    <property type="entry name" value="TRANSPOSASE"/>
    <property type="match status" value="1"/>
</dbReference>
<dbReference type="InterPro" id="IPR055247">
    <property type="entry name" value="InsJ-like_HTH"/>
</dbReference>
<evidence type="ECO:0000259" key="2">
    <source>
        <dbReference type="Pfam" id="PF13518"/>
    </source>
</evidence>
<dbReference type="AlphaFoldDB" id="A0A4Q9LWV7"/>
<sequence>MSNSFSGKNTNENKYDFHVGETPEYIECENDNVLKCLVETSGSHDENLSLSTIPTLRKQKISINDRERIIEKTLEGYSMSAIASMYRINYQTVNSIVRRYLKTGLVLVEKRGGDRRSKLTLEIKESLQTYGDFERKKPCMSWQNGLNVHLMLMCQLVQSIAHQGMSERRNTLSTIELRTNYATRFRELEVDNDDKNFVFLDEVGFAVVTRPSRGRNIRGESAYRNISVVAAMNKYGMIYHKIHERAVNDEDFKLSIKEINASCQRQGILTPIFVMDNARIHHYRGLNDDEEIASYRIKYLPPYSPFLNPIENVFSPQLRILICEKFNEITGEHCSSFYRKMLGYLQKAEVGQVILE</sequence>
<dbReference type="PANTHER" id="PTHR46564">
    <property type="entry name" value="TRANSPOSASE"/>
    <property type="match status" value="1"/>
</dbReference>
<dbReference type="InterPro" id="IPR036388">
    <property type="entry name" value="WH-like_DNA-bd_sf"/>
</dbReference>
<dbReference type="InterPro" id="IPR009057">
    <property type="entry name" value="Homeodomain-like_sf"/>
</dbReference>
<dbReference type="Gene3D" id="1.10.10.10">
    <property type="entry name" value="Winged helix-like DNA-binding domain superfamily/Winged helix DNA-binding domain"/>
    <property type="match status" value="1"/>
</dbReference>
<feature type="domain" description="Insertion element IS150 protein InsJ-like helix-turn-helix" evidence="2">
    <location>
        <begin position="66"/>
        <end position="114"/>
    </location>
</feature>
<keyword evidence="3" id="KW-0540">Nuclease</keyword>
<evidence type="ECO:0000313" key="4">
    <source>
        <dbReference type="Proteomes" id="UP000292282"/>
    </source>
</evidence>
<organism evidence="3 4">
    <name type="scientific">Hamiltosporidium tvaerminnensis</name>
    <dbReference type="NCBI Taxonomy" id="1176355"/>
    <lineage>
        <taxon>Eukaryota</taxon>
        <taxon>Fungi</taxon>
        <taxon>Fungi incertae sedis</taxon>
        <taxon>Microsporidia</taxon>
        <taxon>Dubosqiidae</taxon>
        <taxon>Hamiltosporidium</taxon>
    </lineage>
</organism>
<keyword evidence="3" id="KW-0255">Endonuclease</keyword>
<keyword evidence="4" id="KW-1185">Reference proteome</keyword>